<proteinExistence type="inferred from homology"/>
<comment type="caution">
    <text evidence="8">Lacks conserved residue(s) required for the propagation of feature annotation.</text>
</comment>
<keyword evidence="12" id="KW-1185">Reference proteome</keyword>
<evidence type="ECO:0000256" key="6">
    <source>
        <dbReference type="ARBA" id="ARBA00022917"/>
    </source>
</evidence>
<protein>
    <recommendedName>
        <fullName evidence="8">Glutamate--tRNA ligase</fullName>
        <ecNumber evidence="8">6.1.1.17</ecNumber>
    </recommendedName>
    <alternativeName>
        <fullName evidence="8">Glutamyl-tRNA synthetase</fullName>
        <shortName evidence="8">GluRS</shortName>
    </alternativeName>
</protein>
<comment type="caution">
    <text evidence="11">The sequence shown here is derived from an EMBL/GenBank/DDBJ whole genome shotgun (WGS) entry which is preliminary data.</text>
</comment>
<evidence type="ECO:0000256" key="8">
    <source>
        <dbReference type="HAMAP-Rule" id="MF_00022"/>
    </source>
</evidence>
<feature type="short sequence motif" description="'KMSKS' region" evidence="8">
    <location>
        <begin position="240"/>
        <end position="244"/>
    </location>
</feature>
<dbReference type="InterPro" id="IPR049940">
    <property type="entry name" value="GluQ/Sye"/>
</dbReference>
<feature type="short sequence motif" description="'HIGH' region" evidence="8">
    <location>
        <begin position="9"/>
        <end position="19"/>
    </location>
</feature>
<evidence type="ECO:0000259" key="9">
    <source>
        <dbReference type="Pfam" id="PF00749"/>
    </source>
</evidence>
<comment type="subcellular location">
    <subcellularLocation>
        <location evidence="8">Cytoplasm</location>
    </subcellularLocation>
</comment>
<dbReference type="InterPro" id="IPR004527">
    <property type="entry name" value="Glu-tRNA-ligase_bac/mito"/>
</dbReference>
<dbReference type="SUPFAM" id="SSF48163">
    <property type="entry name" value="An anticodon-binding domain of class I aminoacyl-tRNA synthetases"/>
    <property type="match status" value="1"/>
</dbReference>
<accession>A0ABV6ZUJ6</accession>
<dbReference type="NCBIfam" id="TIGR00464">
    <property type="entry name" value="gltX_bact"/>
    <property type="match status" value="1"/>
</dbReference>
<keyword evidence="6 8" id="KW-0648">Protein biosynthesis</keyword>
<gene>
    <name evidence="8 11" type="primary">gltX</name>
    <name evidence="11" type="ORF">ACFOOR_03235</name>
</gene>
<dbReference type="EC" id="6.1.1.17" evidence="8"/>
<keyword evidence="4 8" id="KW-0547">Nucleotide-binding</keyword>
<dbReference type="PROSITE" id="PS00178">
    <property type="entry name" value="AA_TRNA_LIGASE_I"/>
    <property type="match status" value="1"/>
</dbReference>
<dbReference type="InterPro" id="IPR020751">
    <property type="entry name" value="aa-tRNA-synth_I_codon-bd_sub2"/>
</dbReference>
<dbReference type="HAMAP" id="MF_00022">
    <property type="entry name" value="Glu_tRNA_synth_type1"/>
    <property type="match status" value="1"/>
</dbReference>
<evidence type="ECO:0000313" key="11">
    <source>
        <dbReference type="EMBL" id="MFC2925112.1"/>
    </source>
</evidence>
<dbReference type="Pfam" id="PF00749">
    <property type="entry name" value="tRNA-synt_1c"/>
    <property type="match status" value="1"/>
</dbReference>
<dbReference type="Proteomes" id="UP001595379">
    <property type="component" value="Unassembled WGS sequence"/>
</dbReference>
<dbReference type="InterPro" id="IPR020058">
    <property type="entry name" value="Glu/Gln-tRNA-synth_Ib_cat-dom"/>
</dbReference>
<evidence type="ECO:0000256" key="2">
    <source>
        <dbReference type="ARBA" id="ARBA00022490"/>
    </source>
</evidence>
<name>A0ABV6ZUJ6_9PROT</name>
<feature type="binding site" evidence="8">
    <location>
        <position position="243"/>
    </location>
    <ligand>
        <name>ATP</name>
        <dbReference type="ChEBI" id="CHEBI:30616"/>
    </ligand>
</feature>
<evidence type="ECO:0000256" key="4">
    <source>
        <dbReference type="ARBA" id="ARBA00022741"/>
    </source>
</evidence>
<comment type="catalytic activity">
    <reaction evidence="8">
        <text>tRNA(Glu) + L-glutamate + ATP = L-glutamyl-tRNA(Glu) + AMP + diphosphate</text>
        <dbReference type="Rhea" id="RHEA:23540"/>
        <dbReference type="Rhea" id="RHEA-COMP:9663"/>
        <dbReference type="Rhea" id="RHEA-COMP:9680"/>
        <dbReference type="ChEBI" id="CHEBI:29985"/>
        <dbReference type="ChEBI" id="CHEBI:30616"/>
        <dbReference type="ChEBI" id="CHEBI:33019"/>
        <dbReference type="ChEBI" id="CHEBI:78442"/>
        <dbReference type="ChEBI" id="CHEBI:78520"/>
        <dbReference type="ChEBI" id="CHEBI:456215"/>
        <dbReference type="EC" id="6.1.1.17"/>
    </reaction>
</comment>
<dbReference type="InterPro" id="IPR045462">
    <property type="entry name" value="aa-tRNA-synth_I_cd-bd"/>
</dbReference>
<dbReference type="SUPFAM" id="SSF52374">
    <property type="entry name" value="Nucleotidylyl transferase"/>
    <property type="match status" value="1"/>
</dbReference>
<dbReference type="Gene3D" id="3.40.50.620">
    <property type="entry name" value="HUPs"/>
    <property type="match status" value="1"/>
</dbReference>
<comment type="similarity">
    <text evidence="1 8">Belongs to the class-I aminoacyl-tRNA synthetase family. Glutamate--tRNA ligase type 1 subfamily.</text>
</comment>
<organism evidence="11 12">
    <name type="scientific">Hyphobacterium vulgare</name>
    <dbReference type="NCBI Taxonomy" id="1736751"/>
    <lineage>
        <taxon>Bacteria</taxon>
        <taxon>Pseudomonadati</taxon>
        <taxon>Pseudomonadota</taxon>
        <taxon>Alphaproteobacteria</taxon>
        <taxon>Maricaulales</taxon>
        <taxon>Maricaulaceae</taxon>
        <taxon>Hyphobacterium</taxon>
    </lineage>
</organism>
<feature type="domain" description="Glutamyl/glutaminyl-tRNA synthetase class Ib catalytic" evidence="9">
    <location>
        <begin position="4"/>
        <end position="306"/>
    </location>
</feature>
<keyword evidence="7 8" id="KW-0030">Aminoacyl-tRNA synthetase</keyword>
<reference evidence="12" key="1">
    <citation type="journal article" date="2019" name="Int. J. Syst. Evol. Microbiol.">
        <title>The Global Catalogue of Microorganisms (GCM) 10K type strain sequencing project: providing services to taxonomists for standard genome sequencing and annotation.</title>
        <authorList>
            <consortium name="The Broad Institute Genomics Platform"/>
            <consortium name="The Broad Institute Genome Sequencing Center for Infectious Disease"/>
            <person name="Wu L."/>
            <person name="Ma J."/>
        </authorList>
    </citation>
    <scope>NUCLEOTIDE SEQUENCE [LARGE SCALE GENOMIC DNA]</scope>
    <source>
        <strain evidence="12">KCTC 52487</strain>
    </source>
</reference>
<dbReference type="Gene3D" id="1.10.10.350">
    <property type="match status" value="1"/>
</dbReference>
<feature type="domain" description="Aminoacyl-tRNA synthetase class I anticodon-binding" evidence="10">
    <location>
        <begin position="370"/>
        <end position="443"/>
    </location>
</feature>
<evidence type="ECO:0000256" key="1">
    <source>
        <dbReference type="ARBA" id="ARBA00007894"/>
    </source>
</evidence>
<evidence type="ECO:0000256" key="5">
    <source>
        <dbReference type="ARBA" id="ARBA00022840"/>
    </source>
</evidence>
<sequence length="444" mass="49400">MSAKVRFAPSPTGKLHVGNIRTALTNFLYTKGQGGQFVLRIDDTDLERSTKEYEDGIKADLDWLGLHWDETFRQSERFERYNAVAADLRAKGLLYPCYETEDELDRKRKLQRAQGKPPVYDRAALDLTDAQKATYEAEGRKPHWRFKLSGRTVTWTDLVRGETPIDTASLSDPILIREDGSYLYTLPSVIDDIDSGISAIIRGEDHVTNSGAQIEIFEAIAGHSPQLGHHPLLVGPDGGKLSKRLGTLSISGLREEGIEAMTILSLLAKIGTSDPVEPRLEIARLIEEFDLSKFSRAPARFDPEELMRLNARLLHETPYESVLPRLQALGADAGPDFWDAARPNLHRLEDAVGVLKIVEGPVTPVVEDADRDYIAAAAEALPAGELDAGSWSIWISELKARTGRKGRDLFMPLRLALTGDRHGPEMDKLIVLIGRERILQRLKG</sequence>
<dbReference type="GO" id="GO:0004818">
    <property type="term" value="F:glutamate-tRNA ligase activity"/>
    <property type="evidence" value="ECO:0007669"/>
    <property type="project" value="UniProtKB-EC"/>
</dbReference>
<keyword evidence="3 8" id="KW-0436">Ligase</keyword>
<evidence type="ECO:0000256" key="7">
    <source>
        <dbReference type="ARBA" id="ARBA00023146"/>
    </source>
</evidence>
<dbReference type="PANTHER" id="PTHR43311">
    <property type="entry name" value="GLUTAMATE--TRNA LIGASE"/>
    <property type="match status" value="1"/>
</dbReference>
<comment type="function">
    <text evidence="8">Catalyzes the attachment of glutamate to tRNA(Glu) in a two-step reaction: glutamate is first activated by ATP to form Glu-AMP and then transferred to the acceptor end of tRNA(Glu).</text>
</comment>
<dbReference type="InterPro" id="IPR001412">
    <property type="entry name" value="aa-tRNA-synth_I_CS"/>
</dbReference>
<dbReference type="RefSeq" id="WP_343163992.1">
    <property type="nucleotide sequence ID" value="NZ_JBHRSV010000001.1"/>
</dbReference>
<keyword evidence="5 8" id="KW-0067">ATP-binding</keyword>
<dbReference type="InterPro" id="IPR000924">
    <property type="entry name" value="Glu/Gln-tRNA-synth"/>
</dbReference>
<comment type="subunit">
    <text evidence="8">Monomer.</text>
</comment>
<dbReference type="EMBL" id="JBHRSV010000001">
    <property type="protein sequence ID" value="MFC2925112.1"/>
    <property type="molecule type" value="Genomic_DNA"/>
</dbReference>
<keyword evidence="2 8" id="KW-0963">Cytoplasm</keyword>
<dbReference type="PRINTS" id="PR00987">
    <property type="entry name" value="TRNASYNTHGLU"/>
</dbReference>
<dbReference type="InterPro" id="IPR014729">
    <property type="entry name" value="Rossmann-like_a/b/a_fold"/>
</dbReference>
<evidence type="ECO:0000259" key="10">
    <source>
        <dbReference type="Pfam" id="PF19269"/>
    </source>
</evidence>
<dbReference type="Pfam" id="PF19269">
    <property type="entry name" value="Anticodon_2"/>
    <property type="match status" value="1"/>
</dbReference>
<evidence type="ECO:0000256" key="3">
    <source>
        <dbReference type="ARBA" id="ARBA00022598"/>
    </source>
</evidence>
<dbReference type="InterPro" id="IPR008925">
    <property type="entry name" value="aa_tRNA-synth_I_cd-bd_sf"/>
</dbReference>
<evidence type="ECO:0000313" key="12">
    <source>
        <dbReference type="Proteomes" id="UP001595379"/>
    </source>
</evidence>
<dbReference type="PANTHER" id="PTHR43311:SF2">
    <property type="entry name" value="GLUTAMATE--TRNA LIGASE, MITOCHONDRIAL-RELATED"/>
    <property type="match status" value="1"/>
</dbReference>